<keyword evidence="3" id="KW-1185">Reference proteome</keyword>
<organism evidence="2 3">
    <name type="scientific">Hyaloscypha variabilis (strain UAMH 11265 / GT02V1 / F)</name>
    <name type="common">Meliniomyces variabilis</name>
    <dbReference type="NCBI Taxonomy" id="1149755"/>
    <lineage>
        <taxon>Eukaryota</taxon>
        <taxon>Fungi</taxon>
        <taxon>Dikarya</taxon>
        <taxon>Ascomycota</taxon>
        <taxon>Pezizomycotina</taxon>
        <taxon>Leotiomycetes</taxon>
        <taxon>Helotiales</taxon>
        <taxon>Hyaloscyphaceae</taxon>
        <taxon>Hyaloscypha</taxon>
        <taxon>Hyaloscypha variabilis</taxon>
    </lineage>
</organism>
<accession>A0A2J6RPA8</accession>
<dbReference type="PANTHER" id="PTHR24148:SF81">
    <property type="entry name" value="HETEROKARYON INCOMPATIBILITY DOMAIN-CONTAINING PROTEIN"/>
    <property type="match status" value="1"/>
</dbReference>
<feature type="domain" description="Heterokaryon incompatibility" evidence="1">
    <location>
        <begin position="152"/>
        <end position="293"/>
    </location>
</feature>
<protein>
    <recommendedName>
        <fullName evidence="1">Heterokaryon incompatibility domain-containing protein</fullName>
    </recommendedName>
</protein>
<reference evidence="2 3" key="1">
    <citation type="submission" date="2016-04" db="EMBL/GenBank/DDBJ databases">
        <title>A degradative enzymes factory behind the ericoid mycorrhizal symbiosis.</title>
        <authorList>
            <consortium name="DOE Joint Genome Institute"/>
            <person name="Martino E."/>
            <person name="Morin E."/>
            <person name="Grelet G."/>
            <person name="Kuo A."/>
            <person name="Kohler A."/>
            <person name="Daghino S."/>
            <person name="Barry K."/>
            <person name="Choi C."/>
            <person name="Cichocki N."/>
            <person name="Clum A."/>
            <person name="Copeland A."/>
            <person name="Hainaut M."/>
            <person name="Haridas S."/>
            <person name="Labutti K."/>
            <person name="Lindquist E."/>
            <person name="Lipzen A."/>
            <person name="Khouja H.-R."/>
            <person name="Murat C."/>
            <person name="Ohm R."/>
            <person name="Olson A."/>
            <person name="Spatafora J."/>
            <person name="Veneault-Fourrey C."/>
            <person name="Henrissat B."/>
            <person name="Grigoriev I."/>
            <person name="Martin F."/>
            <person name="Perotto S."/>
        </authorList>
    </citation>
    <scope>NUCLEOTIDE SEQUENCE [LARGE SCALE GENOMIC DNA]</scope>
    <source>
        <strain evidence="2 3">F</strain>
    </source>
</reference>
<dbReference type="Pfam" id="PF06985">
    <property type="entry name" value="HET"/>
    <property type="match status" value="1"/>
</dbReference>
<gene>
    <name evidence="2" type="ORF">L207DRAFT_511838</name>
</gene>
<evidence type="ECO:0000259" key="1">
    <source>
        <dbReference type="Pfam" id="PF06985"/>
    </source>
</evidence>
<dbReference type="InterPro" id="IPR052895">
    <property type="entry name" value="HetReg/Transcr_Mod"/>
</dbReference>
<proteinExistence type="predicted"/>
<dbReference type="AlphaFoldDB" id="A0A2J6RPA8"/>
<dbReference type="Proteomes" id="UP000235786">
    <property type="component" value="Unassembled WGS sequence"/>
</dbReference>
<evidence type="ECO:0000313" key="3">
    <source>
        <dbReference type="Proteomes" id="UP000235786"/>
    </source>
</evidence>
<dbReference type="STRING" id="1149755.A0A2J6RPA8"/>
<evidence type="ECO:0000313" key="2">
    <source>
        <dbReference type="EMBL" id="PMD40338.1"/>
    </source>
</evidence>
<sequence>MSRWHKLSCKAPEIHIDGELPRCRGCESAPDLEYLISKRSKSSAPWEASPDKPIGKLNLHWPSCVRYRRLQDSLVAGKAELDEGELSYGEAESTSTPVSTALTPTVTSYIYDKSLRRDELRLLCVDSAPINREKSPVHVNLEIYSDDHCPEYEALSYAWGEEDGNKAQIQPLYVGPYWDIMLQTKNCWHALRYLRPCRGVRMVWIDAICINQENMVEREEQVAKMGKIYSRCLRAVVWLGDDIVKSNQPGRDCSPYPTRCFFDDLVPTKPNGSIGLTQMLKLQYFQRIWIIQELILPPELIIPVQGKEFLVNQSRLNRINHPWEMTDTPWFKYICTGSSLMRQNLYEIMHDTWRSCATDPRDKIFGTLGLTFGDSFALQIKPDYSISNTHVYIGAVAHVLLNLKKSQYLLGSFPRHESWTFPSWLSNWDNRKDLDYAWKMRSLYERFPQHGFWPLDPVPDRWHKLFNRSQKGSHIIKILNRNAGNWKRSLYRTNLGARWYHDASVDPSTATLSINLIHLVNWESRDRPQPSPLGIAP</sequence>
<dbReference type="InterPro" id="IPR010730">
    <property type="entry name" value="HET"/>
</dbReference>
<name>A0A2J6RPA8_HYAVF</name>
<dbReference type="OrthoDB" id="2157530at2759"/>
<dbReference type="PANTHER" id="PTHR24148">
    <property type="entry name" value="ANKYRIN REPEAT DOMAIN-CONTAINING PROTEIN 39 HOMOLOG-RELATED"/>
    <property type="match status" value="1"/>
</dbReference>
<dbReference type="EMBL" id="KZ613945">
    <property type="protein sequence ID" value="PMD40338.1"/>
    <property type="molecule type" value="Genomic_DNA"/>
</dbReference>